<protein>
    <submittedName>
        <fullName evidence="3">Gliding motility-associated-like protein</fullName>
    </submittedName>
</protein>
<dbReference type="NCBIfam" id="TIGR04131">
    <property type="entry name" value="Bac_Flav_CTERM"/>
    <property type="match status" value="1"/>
</dbReference>
<accession>A0A327R8Q4</accession>
<feature type="domain" description="Ig-like" evidence="2">
    <location>
        <begin position="234"/>
        <end position="338"/>
    </location>
</feature>
<dbReference type="OrthoDB" id="9765926at2"/>
<feature type="signal peptide" evidence="1">
    <location>
        <begin position="1"/>
        <end position="22"/>
    </location>
</feature>
<dbReference type="NCBIfam" id="NF038133">
    <property type="entry name" value="choice_anch_L"/>
    <property type="match status" value="1"/>
</dbReference>
<feature type="chain" id="PRO_5016429674" evidence="1">
    <location>
        <begin position="23"/>
        <end position="1605"/>
    </location>
</feature>
<name>A0A327R8Q4_9FLAO</name>
<evidence type="ECO:0000259" key="2">
    <source>
        <dbReference type="PROSITE" id="PS50835"/>
    </source>
</evidence>
<dbReference type="PROSITE" id="PS50835">
    <property type="entry name" value="IG_LIKE"/>
    <property type="match status" value="1"/>
</dbReference>
<dbReference type="RefSeq" id="WP_111660365.1">
    <property type="nucleotide sequence ID" value="NZ_QLLO01000007.1"/>
</dbReference>
<gene>
    <name evidence="3" type="ORF">LY08_02078</name>
</gene>
<evidence type="ECO:0000313" key="3">
    <source>
        <dbReference type="EMBL" id="RAJ13179.1"/>
    </source>
</evidence>
<sequence>MRINLNPSIYIVFILLSTISYAQQITVNDSFTAQELVENNLVQGCVEVTNINSAINGTVDGFSSFGYFERAGSNFPFENGIMLSTGSANSAGNVQNTNPLNEGTPNWTTDPDLEAALGITNTLNATSIEFDFISTSSTVQFNYILASEEYFAEYPCLYSDGFAFLIREAGSGNPYQNIAMVPGTNTPVNTNTIHDEIVGFCPAENNQYFEGYNLGDTNFNGRTTVLSASANITPNVQYNIKLIVADQTDRNFDTAVFIEGNSFTDSVDLGEDITTCDNSVTLNANTYNPQATYAWFLNNSPINGETSSSLLVNSDGTYTVQVTVPLNNDTCTFEDSVNVTLNTIQTGPTISDIEVCDDSSNDGQETFDLSTKSNEIVAALPPATYSITYHGSQSAAENDQNSFVTITSNSPVQPIYYNAQDTASGCIYIGTFNLIINPFPTITNPTPLIVCSDGGTTVNLTDKDEEISNSNPNYNINYHYNQTDAEAGANPIDSPYSPASNNETLYVSVVDITSGCSTTTTLDIEVNDNPPINPESQQLDACDQDGDGFDTFDLTENNDDVLQGLTNVTVTYHETQEDANNGLNAIANPTNFPNTDDFVQIVFIRVEDNSTGCASIVPLELHTMLLESATEITDYYQCDDASNDGIVDFDLLQVAIMIINDLEDVTVDFYETETDQLANINPIDQNVPYTVNNAPKTLFITLNSPSCSYNSSIQLIINDGFEIQTLTTQNYCDIDNDGFTSIDLSSFDDYVSTGIANATVTYFETQTDADNNTNALPPFYDNTNNPLTVYVRVQNNNGCSATSALTIEVLPAPETTTPNDIVICDDDQDGFSIIDLTAAISEMVTDTTNRTFTFHTSQVDAETSTNPIANEANYNANTQMVFCRIENTTTGCFSIEPITIYVNTLPVFDTISTLISCETDGNQVGEFIFSEKDDEILNGQTGKEVLYFTSQIDADSGNNPIDKNAVFENTSHPQTIYVRVQNFTDANCFGTSSFQIEVGSNPIYNAPTDVFVCDDVSNDGFDTFDLTQISAEISQGSPDTLSITYHLTVEDAEAQTNALPDSFTNTVNPQQVFVTIDNGTFCKSIATFEFNIIAVPETNAASALQACDDNTDGFTTFDLTVSEFEVLSVRQDNTEVQYYTSSSDLEQGINQISDPYNFTNTSNPQTVFIKVLNTVSNCYAEIPLELIVEVPPIINENVTINICEDPSFTYNLNDALIDLIDTTQSIETTFYASQADADAQQNPLDTNYNYTIGNHTIFLRANYTGSACFNIESFVLAAHPTPTIETTQDLQACDDDFDGITSFNLAQQTATILNGQSGSNYTVTYFTSQNDADNNTNVLTNLSVNSEDNTTYYARLENNTTGCYNTTSFATIVNRKPELDIPNQVLCLDNLPLLVSAETNVPTDSYSWSTNSTNSYIEITEVGTYSVTVTTQFGCTNSTTFTVSESEAATIEFTETVDFSDPNNITVEISGIGDYLYQFDDEEPQESNVFYNVPIGPHIITVIDLNGCNSTSKEVVIIDVPKFVTPNGDGYFDTWHITGVNQLTGTIVNIYDRYGKLLKTLTHTSQGWDGRYNGNLMPANDYWYVADVKKGTVEFQIKGHFTLKL</sequence>
<keyword evidence="1" id="KW-0732">Signal</keyword>
<evidence type="ECO:0000313" key="4">
    <source>
        <dbReference type="Proteomes" id="UP000248703"/>
    </source>
</evidence>
<comment type="caution">
    <text evidence="3">The sequence shown here is derived from an EMBL/GenBank/DDBJ whole genome shotgun (WGS) entry which is preliminary data.</text>
</comment>
<keyword evidence="4" id="KW-1185">Reference proteome</keyword>
<dbReference type="EMBL" id="QLLO01000007">
    <property type="protein sequence ID" value="RAJ13179.1"/>
    <property type="molecule type" value="Genomic_DNA"/>
</dbReference>
<reference evidence="3 4" key="1">
    <citation type="submission" date="2018-06" db="EMBL/GenBank/DDBJ databases">
        <title>Genomic Encyclopedia of Archaeal and Bacterial Type Strains, Phase II (KMG-II): from individual species to whole genera.</title>
        <authorList>
            <person name="Goeker M."/>
        </authorList>
    </citation>
    <scope>NUCLEOTIDE SEQUENCE [LARGE SCALE GENOMIC DNA]</scope>
    <source>
        <strain evidence="3 4">DSM 24464</strain>
    </source>
</reference>
<dbReference type="Pfam" id="PF13585">
    <property type="entry name" value="CHU_C"/>
    <property type="match status" value="1"/>
</dbReference>
<dbReference type="InterPro" id="IPR049804">
    <property type="entry name" value="Choice_anch_L"/>
</dbReference>
<organism evidence="3 4">
    <name type="scientific">Olleya aquimaris</name>
    <dbReference type="NCBI Taxonomy" id="639310"/>
    <lineage>
        <taxon>Bacteria</taxon>
        <taxon>Pseudomonadati</taxon>
        <taxon>Bacteroidota</taxon>
        <taxon>Flavobacteriia</taxon>
        <taxon>Flavobacteriales</taxon>
        <taxon>Flavobacteriaceae</taxon>
    </lineage>
</organism>
<evidence type="ECO:0000256" key="1">
    <source>
        <dbReference type="SAM" id="SignalP"/>
    </source>
</evidence>
<dbReference type="InterPro" id="IPR007110">
    <property type="entry name" value="Ig-like_dom"/>
</dbReference>
<proteinExistence type="predicted"/>
<dbReference type="Proteomes" id="UP000248703">
    <property type="component" value="Unassembled WGS sequence"/>
</dbReference>
<dbReference type="InterPro" id="IPR026341">
    <property type="entry name" value="T9SS_type_B"/>
</dbReference>